<dbReference type="PANTHER" id="PTHR42695:SF5">
    <property type="entry name" value="GLUTAMINE AMIDOTRANSFERASE YLR126C-RELATED"/>
    <property type="match status" value="1"/>
</dbReference>
<feature type="domain" description="Glutamine amidotransferase" evidence="1">
    <location>
        <begin position="40"/>
        <end position="178"/>
    </location>
</feature>
<name>A0ABX9XJ67_9PSED</name>
<keyword evidence="3" id="KW-1185">Reference proteome</keyword>
<dbReference type="CDD" id="cd01741">
    <property type="entry name" value="GATase1_1"/>
    <property type="match status" value="1"/>
</dbReference>
<dbReference type="InterPro" id="IPR044992">
    <property type="entry name" value="ChyE-like"/>
</dbReference>
<gene>
    <name evidence="2" type="ORF">EF096_11630</name>
</gene>
<evidence type="ECO:0000313" key="2">
    <source>
        <dbReference type="EMBL" id="ROZ84087.1"/>
    </source>
</evidence>
<protein>
    <submittedName>
        <fullName evidence="2">Amidotransferase</fullName>
    </submittedName>
</protein>
<dbReference type="SUPFAM" id="SSF52317">
    <property type="entry name" value="Class I glutamine amidotransferase-like"/>
    <property type="match status" value="1"/>
</dbReference>
<sequence length="233" mass="25890">MRAHYLQHAPFEGLGKIEDWLESHDYVVSSTHLYRNESLPDLAEIDLLVVMGGPMSVNDEEQLPWLREEKAFIREALTRDKQILGICLGAQLIASALGQRVYANAQQEIGWFPVQGNTHYNGAAFHIPEHITVLHWHGETFDLPHGAVPLASSVACQNQAFQLGRSVIGLQFHLEATPALVAGFVEAEGRALPETEFVQTSTAILNIEDQVLQASNKLLTSLLEYLTNTEKKV</sequence>
<dbReference type="PANTHER" id="PTHR42695">
    <property type="entry name" value="GLUTAMINE AMIDOTRANSFERASE YLR126C-RELATED"/>
    <property type="match status" value="1"/>
</dbReference>
<dbReference type="PROSITE" id="PS51273">
    <property type="entry name" value="GATASE_TYPE_1"/>
    <property type="match status" value="1"/>
</dbReference>
<comment type="caution">
    <text evidence="2">The sequence shown here is derived from an EMBL/GenBank/DDBJ whole genome shotgun (WGS) entry which is preliminary data.</text>
</comment>
<dbReference type="Pfam" id="PF00117">
    <property type="entry name" value="GATase"/>
    <property type="match status" value="1"/>
</dbReference>
<evidence type="ECO:0000313" key="3">
    <source>
        <dbReference type="Proteomes" id="UP000275199"/>
    </source>
</evidence>
<dbReference type="Gene3D" id="3.40.50.880">
    <property type="match status" value="1"/>
</dbReference>
<dbReference type="RefSeq" id="WP_123889800.1">
    <property type="nucleotide sequence ID" value="NZ_JBPYCX010000005.1"/>
</dbReference>
<dbReference type="Proteomes" id="UP000275199">
    <property type="component" value="Unassembled WGS sequence"/>
</dbReference>
<organism evidence="2 3">
    <name type="scientific">Pseudomonas neustonica</name>
    <dbReference type="NCBI Taxonomy" id="2487346"/>
    <lineage>
        <taxon>Bacteria</taxon>
        <taxon>Pseudomonadati</taxon>
        <taxon>Pseudomonadota</taxon>
        <taxon>Gammaproteobacteria</taxon>
        <taxon>Pseudomonadales</taxon>
        <taxon>Pseudomonadaceae</taxon>
        <taxon>Pseudomonas</taxon>
    </lineage>
</organism>
<accession>A0ABX9XJ67</accession>
<evidence type="ECO:0000259" key="1">
    <source>
        <dbReference type="Pfam" id="PF00117"/>
    </source>
</evidence>
<reference evidence="2 3" key="1">
    <citation type="submission" date="2018-11" db="EMBL/GenBank/DDBJ databases">
        <authorList>
            <person name="Jang G.I."/>
            <person name="Hwang C.Y."/>
        </authorList>
    </citation>
    <scope>NUCLEOTIDE SEQUENCE [LARGE SCALE GENOMIC DNA]</scope>
    <source>
        <strain evidence="2 3">SSM26</strain>
    </source>
</reference>
<dbReference type="EMBL" id="RKKU01000013">
    <property type="protein sequence ID" value="ROZ84087.1"/>
    <property type="molecule type" value="Genomic_DNA"/>
</dbReference>
<proteinExistence type="predicted"/>
<dbReference type="InterPro" id="IPR017926">
    <property type="entry name" value="GATASE"/>
</dbReference>
<dbReference type="InterPro" id="IPR029062">
    <property type="entry name" value="Class_I_gatase-like"/>
</dbReference>